<protein>
    <recommendedName>
        <fullName evidence="3">Nephrocystin 3-like N-terminal domain-containing protein</fullName>
    </recommendedName>
</protein>
<dbReference type="Pfam" id="PF24883">
    <property type="entry name" value="NPHP3_N"/>
    <property type="match status" value="1"/>
</dbReference>
<evidence type="ECO:0000256" key="2">
    <source>
        <dbReference type="SAM" id="MobiDB-lite"/>
    </source>
</evidence>
<feature type="region of interest" description="Disordered" evidence="2">
    <location>
        <begin position="761"/>
        <end position="792"/>
    </location>
</feature>
<sequence length="866" mass="98704">MQGVLPYLLTTTMISLNQGVITGGQFTQNNYHVQKAPIDTLKDAVAANAFHDSGARFDPPKCHPRTRVKILDDIMGRMVGQSQDMVVKPFLWLNGAAGAGKSAIAQSTIERCVERGVHVASFFFSKSDPTRNQPKPLVATLAYQLYCSFPETEVQTEMLSAIAKDPLIFSRTIQRQFTSLVVQPLTTYLSRQILPVPQTSFLIVIDGLDECIERASQKTILSGLAESVRDSGPYIRIFVASRPEYDITQSFGAKHLKDVHTHLSLDLDLESNVEADIKLYLYEQFEQIKDDCDSDLVFWPKLDQSWPGEEVIEKLARKSSGQFIYAATVIRYVTSARPKRPDRRLDMVLELRPHDGDHPFAELDALYEKILVSCKNIDRVLEVLSLKMMAKYLSFEVLAYEKVLLYEEGEVGRLFCDLGALVMVGIPSWSTHPLDMCLTILHASLSDYLQDEGRSKQFHIDLCGKYIGSHMAKVLNYLASCSDYNQFAEDSLGETITSLFSHNSAKLCSCTIPPELPQAAFSFPLEKFLALHISFTSDATYNTLLFVQAFLHMLRIMALKDPTCSYIEDHQHRNLDSMMILPLQRYFDDDQLALVLVLFYHLGSHRFVPWCNMVQTFKEPLDNFNFNVLPRSTVPFLLLDEEDFYDKEKLCLASLWSYATQNTRQRDGFLIHTDNDTALLAYLDYMHCLLRSISALALTPTVYAKATKECFDTLPLLRVPSFFWKRNAQVMDDTEDDPCPYLIFDDKYPIGPWVFVENNDPSCSNSDSSNRNTVIMEDEEDEQSDRDDDGLRDHEREVVGKAYFTILGYLIFFLPRCGRSDELIAACIKQQAVYIEKPNNPFPIRWRRLHMEINNYLARVSPTSNV</sequence>
<dbReference type="Proteomes" id="UP000521872">
    <property type="component" value="Unassembled WGS sequence"/>
</dbReference>
<evidence type="ECO:0000256" key="1">
    <source>
        <dbReference type="ARBA" id="ARBA00022737"/>
    </source>
</evidence>
<dbReference type="InterPro" id="IPR027417">
    <property type="entry name" value="P-loop_NTPase"/>
</dbReference>
<feature type="compositionally biased region" description="Low complexity" evidence="2">
    <location>
        <begin position="761"/>
        <end position="772"/>
    </location>
</feature>
<evidence type="ECO:0000313" key="4">
    <source>
        <dbReference type="EMBL" id="KAF4609675.1"/>
    </source>
</evidence>
<reference evidence="4 5" key="1">
    <citation type="submission" date="2019-12" db="EMBL/GenBank/DDBJ databases">
        <authorList>
            <person name="Floudas D."/>
            <person name="Bentzer J."/>
            <person name="Ahren D."/>
            <person name="Johansson T."/>
            <person name="Persson P."/>
            <person name="Tunlid A."/>
        </authorList>
    </citation>
    <scope>NUCLEOTIDE SEQUENCE [LARGE SCALE GENOMIC DNA]</scope>
    <source>
        <strain evidence="4 5">CBS 102.39</strain>
    </source>
</reference>
<dbReference type="AlphaFoldDB" id="A0A8H4VJ20"/>
<dbReference type="InterPro" id="IPR056884">
    <property type="entry name" value="NPHP3-like_N"/>
</dbReference>
<dbReference type="PANTHER" id="PTHR10039:SF14">
    <property type="entry name" value="NACHT DOMAIN-CONTAINING PROTEIN"/>
    <property type="match status" value="1"/>
</dbReference>
<dbReference type="EMBL" id="JAACJL010000060">
    <property type="protein sequence ID" value="KAF4609675.1"/>
    <property type="molecule type" value="Genomic_DNA"/>
</dbReference>
<dbReference type="SUPFAM" id="SSF52540">
    <property type="entry name" value="P-loop containing nucleoside triphosphate hydrolases"/>
    <property type="match status" value="1"/>
</dbReference>
<keyword evidence="1" id="KW-0677">Repeat</keyword>
<dbReference type="PANTHER" id="PTHR10039">
    <property type="entry name" value="AMELOGENIN"/>
    <property type="match status" value="1"/>
</dbReference>
<evidence type="ECO:0000313" key="5">
    <source>
        <dbReference type="Proteomes" id="UP000521872"/>
    </source>
</evidence>
<accession>A0A8H4VJ20</accession>
<gene>
    <name evidence="4" type="ORF">D9613_012028</name>
</gene>
<evidence type="ECO:0000259" key="3">
    <source>
        <dbReference type="Pfam" id="PF24883"/>
    </source>
</evidence>
<proteinExistence type="predicted"/>
<name>A0A8H4VJ20_9AGAR</name>
<keyword evidence="5" id="KW-1185">Reference proteome</keyword>
<organism evidence="4 5">
    <name type="scientific">Agrocybe pediades</name>
    <dbReference type="NCBI Taxonomy" id="84607"/>
    <lineage>
        <taxon>Eukaryota</taxon>
        <taxon>Fungi</taxon>
        <taxon>Dikarya</taxon>
        <taxon>Basidiomycota</taxon>
        <taxon>Agaricomycotina</taxon>
        <taxon>Agaricomycetes</taxon>
        <taxon>Agaricomycetidae</taxon>
        <taxon>Agaricales</taxon>
        <taxon>Agaricineae</taxon>
        <taxon>Strophariaceae</taxon>
        <taxon>Agrocybe</taxon>
    </lineage>
</organism>
<dbReference type="Gene3D" id="3.40.50.300">
    <property type="entry name" value="P-loop containing nucleotide triphosphate hydrolases"/>
    <property type="match status" value="1"/>
</dbReference>
<comment type="caution">
    <text evidence="4">The sequence shown here is derived from an EMBL/GenBank/DDBJ whole genome shotgun (WGS) entry which is preliminary data.</text>
</comment>
<feature type="domain" description="Nephrocystin 3-like N-terminal" evidence="3">
    <location>
        <begin position="88"/>
        <end position="242"/>
    </location>
</feature>
<feature type="compositionally biased region" description="Acidic residues" evidence="2">
    <location>
        <begin position="776"/>
        <end position="788"/>
    </location>
</feature>